<protein>
    <submittedName>
        <fullName evidence="2">Uncharacterized protein</fullName>
    </submittedName>
</protein>
<sequence>MNTARLIAWLVLAWVGALAAHTETVLPSVAATFETGTGPSPVNGAARPSGFPALGGEFAGELHFRSGELAVNGPFHVELAVRREADDASESVVAKLSFRAAELPLPELELSDLQIEAEIEWPRNVARLRVAEFNALGGRVALRPFEINLGNAEAISVGVTAELRGLALDQLARFVPEAVREASGRVSGEVRLSWSEAGGLQVGSGALLIEPDAHAQLRLTAMPGFLTQRTTPRFFWLPARLGRVARWLSLENPAYDTLAEIEEGAQPLHVEALHVALYPDGPEGPRSAAVSLLARPLSGAVVKELRFDINVSGPLDQVLRIGASDAIRLNFGGGH</sequence>
<evidence type="ECO:0000313" key="3">
    <source>
        <dbReference type="Proteomes" id="UP000071392"/>
    </source>
</evidence>
<dbReference type="AlphaFoldDB" id="A0A139SSF5"/>
<keyword evidence="1" id="KW-0732">Signal</keyword>
<dbReference type="Proteomes" id="UP000071392">
    <property type="component" value="Unassembled WGS sequence"/>
</dbReference>
<proteinExistence type="predicted"/>
<dbReference type="RefSeq" id="WP_068710923.1">
    <property type="nucleotide sequence ID" value="NZ_LSZP01000007.1"/>
</dbReference>
<gene>
    <name evidence="2" type="ORF">AXK12_01675</name>
</gene>
<evidence type="ECO:0000256" key="1">
    <source>
        <dbReference type="SAM" id="SignalP"/>
    </source>
</evidence>
<keyword evidence="3" id="KW-1185">Reference proteome</keyword>
<organism evidence="2 3">
    <name type="scientific">Cephaloticoccus capnophilus</name>
    <dbReference type="NCBI Taxonomy" id="1548208"/>
    <lineage>
        <taxon>Bacteria</taxon>
        <taxon>Pseudomonadati</taxon>
        <taxon>Verrucomicrobiota</taxon>
        <taxon>Opitutia</taxon>
        <taxon>Opitutales</taxon>
        <taxon>Opitutaceae</taxon>
        <taxon>Cephaloticoccus</taxon>
    </lineage>
</organism>
<reference evidence="2 3" key="1">
    <citation type="submission" date="2016-02" db="EMBL/GenBank/DDBJ databases">
        <authorList>
            <person name="Wen L."/>
            <person name="He K."/>
            <person name="Yang H."/>
        </authorList>
    </citation>
    <scope>NUCLEOTIDE SEQUENCE [LARGE SCALE GENOMIC DNA]</scope>
    <source>
        <strain evidence="2 3">CV41</strain>
    </source>
</reference>
<comment type="caution">
    <text evidence="2">The sequence shown here is derived from an EMBL/GenBank/DDBJ whole genome shotgun (WGS) entry which is preliminary data.</text>
</comment>
<dbReference type="EMBL" id="LSZP01000007">
    <property type="protein sequence ID" value="KXU37516.1"/>
    <property type="molecule type" value="Genomic_DNA"/>
</dbReference>
<accession>A0A139SSF5</accession>
<evidence type="ECO:0000313" key="2">
    <source>
        <dbReference type="EMBL" id="KXU37516.1"/>
    </source>
</evidence>
<feature type="signal peptide" evidence="1">
    <location>
        <begin position="1"/>
        <end position="19"/>
    </location>
</feature>
<dbReference type="STRING" id="1548208.AXK12_01675"/>
<feature type="chain" id="PRO_5007299362" evidence="1">
    <location>
        <begin position="20"/>
        <end position="335"/>
    </location>
</feature>
<name>A0A139SSF5_9BACT</name>